<dbReference type="SUPFAM" id="SSF140860">
    <property type="entry name" value="Pseudo ankyrin repeat-like"/>
    <property type="match status" value="1"/>
</dbReference>
<dbReference type="EMBL" id="MN739747">
    <property type="protein sequence ID" value="QHT24625.1"/>
    <property type="molecule type" value="Genomic_DNA"/>
</dbReference>
<dbReference type="AlphaFoldDB" id="A0A6C0EB71"/>
<protein>
    <recommendedName>
        <fullName evidence="2">Ankyrin repeat protein</fullName>
    </recommendedName>
</protein>
<reference evidence="1" key="1">
    <citation type="journal article" date="2020" name="Nature">
        <title>Giant virus diversity and host interactions through global metagenomics.</title>
        <authorList>
            <person name="Schulz F."/>
            <person name="Roux S."/>
            <person name="Paez-Espino D."/>
            <person name="Jungbluth S."/>
            <person name="Walsh D.A."/>
            <person name="Denef V.J."/>
            <person name="McMahon K.D."/>
            <person name="Konstantinidis K.T."/>
            <person name="Eloe-Fadrosh E.A."/>
            <person name="Kyrpides N.C."/>
            <person name="Woyke T."/>
        </authorList>
    </citation>
    <scope>NUCLEOTIDE SEQUENCE</scope>
    <source>
        <strain evidence="1">GVMAG-M-3300023179-150</strain>
    </source>
</reference>
<evidence type="ECO:0008006" key="2">
    <source>
        <dbReference type="Google" id="ProtNLM"/>
    </source>
</evidence>
<sequence length="313" mass="36515">MSKEIYVQIISDNKSSKTGLNINKPLDPYYYGYTITELHHFYGMYDRIRIIKVPDDAKITKLSAADVFNKYKNNDDKFDKSVNIYTFDKLIECQTYPLYDIKTAIALNLKITPKYIRGMCHAFSDDVLNKADIWDELKNSGLEFKYDNYVLDYASQRGFINVLNWWKNSGLKLKYTEYALDSASLFGHVDVLNWWLNSELPLKYSEKAVNSASSHGNVNVLNWWFDSGLPLKYTENAIDNSYYKDHINVLEWWKNSGLPLKYTEKAMHNSSSIDVLEWWKNSGLPLKYFKGGSHLNRISPVRNWWENSGLPLN</sequence>
<evidence type="ECO:0000313" key="1">
    <source>
        <dbReference type="EMBL" id="QHT24625.1"/>
    </source>
</evidence>
<name>A0A6C0EB71_9ZZZZ</name>
<proteinExistence type="predicted"/>
<accession>A0A6C0EB71</accession>
<organism evidence="1">
    <name type="scientific">viral metagenome</name>
    <dbReference type="NCBI Taxonomy" id="1070528"/>
    <lineage>
        <taxon>unclassified sequences</taxon>
        <taxon>metagenomes</taxon>
        <taxon>organismal metagenomes</taxon>
    </lineage>
</organism>